<dbReference type="InterPro" id="IPR011989">
    <property type="entry name" value="ARM-like"/>
</dbReference>
<feature type="repeat" description="ARM" evidence="1">
    <location>
        <begin position="376"/>
        <end position="418"/>
    </location>
</feature>
<feature type="repeat" description="ARM" evidence="1">
    <location>
        <begin position="635"/>
        <end position="677"/>
    </location>
</feature>
<sequence length="927" mass="103380">MGTLLTKVAKWSSEDKLDSTALNSLLLKDIMLFVEDFSALHPHEAEILFEEPLQWNSTLVASDFEADYDINESGEVESQEKDENGCPTLELSPPNISVRNFNQLSNLMNMENDKRLQEVQACIEGKCFDHLVGFESHLHLKSFNQQHGISNHGLILAFRLNPAFVDQEVEYLQGFCGSGENRVLKSVQYTSDYEYPNGCRAPLWRQIEGEMCYLVIEPYDTETLYITCSSAGVFLNLGVKDEGDDGAYKQASEVFKNVVTLLKNKSQLFAENLTSQETKCHIFLFPPPFFFFRKSQLQPGEVFSETSSESDQSYEEEEQPARRQRNTDYPSEYWQIQKLVKYLRAGDQTATLLTLYALMDYDLTHETYHLAMQDSGGLKVLTNILHLDEVNLQLGSLQILRDISHNAQTRRAIVDNGGLRSIVNVLDSRNKDVKALAAETIANLTSFRRARRTVRKYNGISKLAKLLDCAPDLANVDAKQEKDVEVARFGVLALWSCSRSPKNKEAIHKAGGVPLLGRLLKSPQMNMLIPVVGILQNCADEESCKDAIQTEGMIKDLVQNLSNDNDELRIHCANVIFKCAENKRTRTLVNENKGLQALVSLLGKTDNKKLMAAATGAIWKCSLSPENLDVFQEHKVLETLIGLLTNQPEEVLVNVVGALAEFAQKPANKITIRKCGGLKPLVHLLVGRNEPLLVNVTRVVEACATDLDNMAIIQELDAIRWVWSLLKNPNPEVQSSAAWALCPCIENAKEAGEMVSTLMGAMELVIDLLKSTNDDVLASMCAVIAKIAKDKYNLAVLTDYEVVSLLAKLTDKPGDLLRCHLAQAIAQCCTWRNNRAAFGEAGVVPHLALYLKSSDMKVRHSTVMALHQLSKESNNCVIMHSEGVVKPLIHFMGSDDEKVRNAAADCVRNIRLLFPGQSRAKKSTPCM</sequence>
<dbReference type="PANTHER" id="PTHR46241">
    <property type="entry name" value="ARMADILLO REPEAT-CONTAINING PROTEIN 4 ARMC4"/>
    <property type="match status" value="1"/>
</dbReference>
<reference evidence="3" key="1">
    <citation type="submission" date="2025-08" db="UniProtKB">
        <authorList>
            <consortium name="Ensembl"/>
        </authorList>
    </citation>
    <scope>IDENTIFICATION</scope>
</reference>
<feature type="repeat" description="ARM" evidence="1">
    <location>
        <begin position="417"/>
        <end position="459"/>
    </location>
</feature>
<evidence type="ECO:0000256" key="2">
    <source>
        <dbReference type="SAM" id="MobiDB-lite"/>
    </source>
</evidence>
<dbReference type="PANTHER" id="PTHR46241:SF1">
    <property type="entry name" value="OUTER DYNEIN ARM-DOCKING COMPLEX SUBUNIT 2"/>
    <property type="match status" value="1"/>
</dbReference>
<feature type="region of interest" description="Disordered" evidence="2">
    <location>
        <begin position="303"/>
        <end position="327"/>
    </location>
</feature>
<proteinExistence type="predicted"/>
<dbReference type="Ensembl" id="ENSHCOT00000021836.1">
    <property type="protein sequence ID" value="ENSHCOP00000026554.1"/>
    <property type="gene ID" value="ENSHCOG00000017630.1"/>
</dbReference>
<organism evidence="3 4">
    <name type="scientific">Hippocampus comes</name>
    <name type="common">Tiger tail seahorse</name>
    <dbReference type="NCBI Taxonomy" id="109280"/>
    <lineage>
        <taxon>Eukaryota</taxon>
        <taxon>Metazoa</taxon>
        <taxon>Chordata</taxon>
        <taxon>Craniata</taxon>
        <taxon>Vertebrata</taxon>
        <taxon>Euteleostomi</taxon>
        <taxon>Actinopterygii</taxon>
        <taxon>Neopterygii</taxon>
        <taxon>Teleostei</taxon>
        <taxon>Neoteleostei</taxon>
        <taxon>Acanthomorphata</taxon>
        <taxon>Syngnathiaria</taxon>
        <taxon>Syngnathiformes</taxon>
        <taxon>Syngnathoidei</taxon>
        <taxon>Syngnathidae</taxon>
        <taxon>Hippocampus</taxon>
    </lineage>
</organism>
<dbReference type="Pfam" id="PF00514">
    <property type="entry name" value="Arm"/>
    <property type="match status" value="2"/>
</dbReference>
<protein>
    <submittedName>
        <fullName evidence="3">Outer dynein arm docking complex subunit 2</fullName>
    </submittedName>
</protein>
<dbReference type="AlphaFoldDB" id="A0A3Q2Z6V9"/>
<dbReference type="SMART" id="SM00185">
    <property type="entry name" value="ARM"/>
    <property type="match status" value="10"/>
</dbReference>
<feature type="repeat" description="ARM" evidence="1">
    <location>
        <begin position="511"/>
        <end position="553"/>
    </location>
</feature>
<dbReference type="InterPro" id="IPR000225">
    <property type="entry name" value="Armadillo"/>
</dbReference>
<dbReference type="PROSITE" id="PS50176">
    <property type="entry name" value="ARM_REPEAT"/>
    <property type="match status" value="4"/>
</dbReference>
<evidence type="ECO:0000313" key="3">
    <source>
        <dbReference type="Ensembl" id="ENSHCOP00000026554.1"/>
    </source>
</evidence>
<dbReference type="InterPro" id="IPR016024">
    <property type="entry name" value="ARM-type_fold"/>
</dbReference>
<dbReference type="SUPFAM" id="SSF48371">
    <property type="entry name" value="ARM repeat"/>
    <property type="match status" value="2"/>
</dbReference>
<evidence type="ECO:0000313" key="4">
    <source>
        <dbReference type="Proteomes" id="UP000264820"/>
    </source>
</evidence>
<dbReference type="Proteomes" id="UP000264820">
    <property type="component" value="Unplaced"/>
</dbReference>
<dbReference type="STRING" id="109280.ENSHCOP00000026554"/>
<keyword evidence="4" id="KW-1185">Reference proteome</keyword>
<reference evidence="3" key="2">
    <citation type="submission" date="2025-09" db="UniProtKB">
        <authorList>
            <consortium name="Ensembl"/>
        </authorList>
    </citation>
    <scope>IDENTIFICATION</scope>
</reference>
<dbReference type="GO" id="GO:0061371">
    <property type="term" value="P:determination of heart left/right asymmetry"/>
    <property type="evidence" value="ECO:0007669"/>
    <property type="project" value="Ensembl"/>
</dbReference>
<name>A0A3Q2Z6V9_HIPCM</name>
<dbReference type="Gene3D" id="1.25.10.10">
    <property type="entry name" value="Leucine-rich Repeat Variant"/>
    <property type="match status" value="2"/>
</dbReference>
<accession>A0A3Q2Z6V9</accession>
<dbReference type="GeneTree" id="ENSGT00940000156625"/>
<evidence type="ECO:0000256" key="1">
    <source>
        <dbReference type="PROSITE-ProRule" id="PRU00259"/>
    </source>
</evidence>
<dbReference type="OMA" id="HAPPWRQ"/>